<dbReference type="KEGG" id="crw:CROST_016440"/>
<dbReference type="EMBL" id="CP096983">
    <property type="protein sequence ID" value="URZ10928.1"/>
    <property type="molecule type" value="Genomic_DNA"/>
</dbReference>
<dbReference type="STRING" id="84029.CROST_11120"/>
<keyword evidence="2" id="KW-1185">Reference proteome</keyword>
<proteinExistence type="predicted"/>
<gene>
    <name evidence="1" type="ORF">CROST_016440</name>
</gene>
<accession>A0A1S8LD98</accession>
<dbReference type="Proteomes" id="UP000190951">
    <property type="component" value="Chromosome"/>
</dbReference>
<sequence length="242" mass="27987">MNKKLKFIIVGSSITALFIGVGVFLVFKFVYVGSHDINPKKDMQTKVKSAKSNIEDGKEKKVNIEIKRENKNENKLKKFESKDDNNVNVGANTSDERKSNGSFYIDNINDLYNNKIVSLDEMFLIEKRLKEAVEDMPKLYKETLNIKNDDKTLNKYILKNKDRLDYLYGVDDISSLKILINKLSFIKSDVELKHGVISNITKQDYEHINFIIGIYSRDNKEQILNVTLEFKSDRAVLSIKMM</sequence>
<dbReference type="RefSeq" id="WP_077836177.1">
    <property type="nucleotide sequence ID" value="NZ_CP096983.1"/>
</dbReference>
<evidence type="ECO:0000313" key="2">
    <source>
        <dbReference type="Proteomes" id="UP000190951"/>
    </source>
</evidence>
<dbReference type="AlphaFoldDB" id="A0A1S8LD98"/>
<reference evidence="1 2" key="1">
    <citation type="submission" date="2022-04" db="EMBL/GenBank/DDBJ databases">
        <title>Genome sequence of C. roseum typestrain.</title>
        <authorList>
            <person name="Poehlein A."/>
            <person name="Schoch T."/>
            <person name="Duerre P."/>
            <person name="Daniel R."/>
        </authorList>
    </citation>
    <scope>NUCLEOTIDE SEQUENCE [LARGE SCALE GENOMIC DNA]</scope>
    <source>
        <strain evidence="1 2">DSM 7320</strain>
    </source>
</reference>
<protein>
    <submittedName>
        <fullName evidence="1">Uncharacterized protein</fullName>
    </submittedName>
</protein>
<organism evidence="1 2">
    <name type="scientific">Clostridium felsineum</name>
    <dbReference type="NCBI Taxonomy" id="36839"/>
    <lineage>
        <taxon>Bacteria</taxon>
        <taxon>Bacillati</taxon>
        <taxon>Bacillota</taxon>
        <taxon>Clostridia</taxon>
        <taxon>Eubacteriales</taxon>
        <taxon>Clostridiaceae</taxon>
        <taxon>Clostridium</taxon>
    </lineage>
</organism>
<name>A0A1S8LD98_9CLOT</name>
<evidence type="ECO:0000313" key="1">
    <source>
        <dbReference type="EMBL" id="URZ10928.1"/>
    </source>
</evidence>